<dbReference type="Pfam" id="PF09359">
    <property type="entry name" value="VTC"/>
    <property type="match status" value="1"/>
</dbReference>
<dbReference type="RefSeq" id="WP_187554381.1">
    <property type="nucleotide sequence ID" value="NZ_CP060716.1"/>
</dbReference>
<dbReference type="InterPro" id="IPR042267">
    <property type="entry name" value="VTC_sf"/>
</dbReference>
<evidence type="ECO:0000259" key="1">
    <source>
        <dbReference type="Pfam" id="PF09359"/>
    </source>
</evidence>
<name>A0A7G9S235_9MICO</name>
<dbReference type="AlphaFoldDB" id="A0A7G9S235"/>
<dbReference type="GO" id="GO:0006799">
    <property type="term" value="P:polyphosphate biosynthetic process"/>
    <property type="evidence" value="ECO:0007669"/>
    <property type="project" value="UniProtKB-ARBA"/>
</dbReference>
<dbReference type="CDD" id="cd07750">
    <property type="entry name" value="PolyPPase_VTC_like"/>
    <property type="match status" value="1"/>
</dbReference>
<accession>A0A7G9S235</accession>
<dbReference type="Proteomes" id="UP000515934">
    <property type="component" value="Chromosome"/>
</dbReference>
<dbReference type="InterPro" id="IPR018966">
    <property type="entry name" value="VTC_domain"/>
</dbReference>
<organism evidence="2 3">
    <name type="scientific">Leucobacter denitrificans</name>
    <dbReference type="NCBI Taxonomy" id="683042"/>
    <lineage>
        <taxon>Bacteria</taxon>
        <taxon>Bacillati</taxon>
        <taxon>Actinomycetota</taxon>
        <taxon>Actinomycetes</taxon>
        <taxon>Micrococcales</taxon>
        <taxon>Microbacteriaceae</taxon>
        <taxon>Leucobacter</taxon>
    </lineage>
</organism>
<dbReference type="EMBL" id="CP060716">
    <property type="protein sequence ID" value="QNN61910.1"/>
    <property type="molecule type" value="Genomic_DNA"/>
</dbReference>
<protein>
    <submittedName>
        <fullName evidence="2">Polyphosphate polymerase domain-containing protein</fullName>
    </submittedName>
</protein>
<dbReference type="KEGG" id="ldn:H9L06_06145"/>
<reference evidence="2 3" key="1">
    <citation type="submission" date="2020-08" db="EMBL/GenBank/DDBJ databases">
        <title>Genome sequence of Leucobacter denitrificans KACC 14055T.</title>
        <authorList>
            <person name="Hyun D.-W."/>
            <person name="Bae J.-W."/>
        </authorList>
    </citation>
    <scope>NUCLEOTIDE SEQUENCE [LARGE SCALE GENOMIC DNA]</scope>
    <source>
        <strain evidence="2 3">KACC 14055</strain>
    </source>
</reference>
<feature type="domain" description="VTC" evidence="1">
    <location>
        <begin position="26"/>
        <end position="239"/>
    </location>
</feature>
<proteinExistence type="predicted"/>
<gene>
    <name evidence="2" type="ORF">H9L06_06145</name>
</gene>
<evidence type="ECO:0000313" key="3">
    <source>
        <dbReference type="Proteomes" id="UP000515934"/>
    </source>
</evidence>
<dbReference type="Gene3D" id="3.20.100.30">
    <property type="entry name" value="VTC, catalytic tunnel domain"/>
    <property type="match status" value="1"/>
</dbReference>
<sequence>MIDVSFARFAPVGLDELASEAALLTRVDRKYLVPIHTALTLIDGLDSGTRVLEIDRTRRLSYDSLYFDTFDRLSFRLTAQRRRRRFKIRTRHYCDTGESFVEVKTKGGRGTTVKRRMPIDPQARGELTPEAAGFVRATLAEQGVDPAVVDRLHPALRSTYTRSTLLIRGGSRATIDTHLAWVSPSWRHDGAARTLSMTDHAIIESKSLGGPSEIDRTLWRLGHRPSGISKFGTGTAALHPELPSNKWARVLRGPFSHNAPLHPRIHS</sequence>
<evidence type="ECO:0000313" key="2">
    <source>
        <dbReference type="EMBL" id="QNN61910.1"/>
    </source>
</evidence>
<keyword evidence="3" id="KW-1185">Reference proteome</keyword>